<dbReference type="InterPro" id="IPR000182">
    <property type="entry name" value="GNAT_dom"/>
</dbReference>
<gene>
    <name evidence="6" type="ORF">RB653_010396</name>
</gene>
<evidence type="ECO:0000256" key="3">
    <source>
        <dbReference type="ARBA" id="ARBA00023315"/>
    </source>
</evidence>
<dbReference type="InterPro" id="IPR016181">
    <property type="entry name" value="Acyl_CoA_acyltransferase"/>
</dbReference>
<protein>
    <recommendedName>
        <fullName evidence="4">N-acetyltransferase 9-like protein</fullName>
    </recommendedName>
</protein>
<comment type="similarity">
    <text evidence="1">Belongs to the acetyltransferase family. GNAT subfamily.</text>
</comment>
<evidence type="ECO:0000256" key="4">
    <source>
        <dbReference type="ARBA" id="ARBA00069551"/>
    </source>
</evidence>
<keyword evidence="7" id="KW-1185">Reference proteome</keyword>
<evidence type="ECO:0000259" key="5">
    <source>
        <dbReference type="Pfam" id="PF13302"/>
    </source>
</evidence>
<name>A0AAN7TT15_9MYCE</name>
<dbReference type="SUPFAM" id="SSF55729">
    <property type="entry name" value="Acyl-CoA N-acyltransferases (Nat)"/>
    <property type="match status" value="1"/>
</dbReference>
<dbReference type="PANTHER" id="PTHR13256:SF16">
    <property type="entry name" value="ALPHA_BETA-TUBULIN-N-ACETYLTRANSFERASE 9"/>
    <property type="match status" value="1"/>
</dbReference>
<feature type="domain" description="N-acetyltransferase" evidence="5">
    <location>
        <begin position="13"/>
        <end position="168"/>
    </location>
</feature>
<dbReference type="GO" id="GO:0008080">
    <property type="term" value="F:N-acetyltransferase activity"/>
    <property type="evidence" value="ECO:0007669"/>
    <property type="project" value="InterPro"/>
</dbReference>
<keyword evidence="2" id="KW-0808">Transferase</keyword>
<evidence type="ECO:0000313" key="6">
    <source>
        <dbReference type="EMBL" id="KAK5575140.1"/>
    </source>
</evidence>
<dbReference type="EMBL" id="JAVFKY010000006">
    <property type="protein sequence ID" value="KAK5575140.1"/>
    <property type="molecule type" value="Genomic_DNA"/>
</dbReference>
<dbReference type="Gene3D" id="3.40.630.30">
    <property type="match status" value="1"/>
</dbReference>
<reference evidence="6 7" key="1">
    <citation type="submission" date="2023-11" db="EMBL/GenBank/DDBJ databases">
        <title>Dfirmibasis_genome.</title>
        <authorList>
            <person name="Edelbroek B."/>
            <person name="Kjellin J."/>
            <person name="Jerlstrom-Hultqvist J."/>
            <person name="Soderbom F."/>
        </authorList>
    </citation>
    <scope>NUCLEOTIDE SEQUENCE [LARGE SCALE GENOMIC DNA]</scope>
    <source>
        <strain evidence="6 7">TNS-C-14</strain>
    </source>
</reference>
<keyword evidence="3" id="KW-0012">Acyltransferase</keyword>
<comment type="caution">
    <text evidence="6">The sequence shown here is derived from an EMBL/GenBank/DDBJ whole genome shotgun (WGS) entry which is preliminary data.</text>
</comment>
<evidence type="ECO:0000313" key="7">
    <source>
        <dbReference type="Proteomes" id="UP001344447"/>
    </source>
</evidence>
<dbReference type="Proteomes" id="UP001344447">
    <property type="component" value="Unassembled WGS sequence"/>
</dbReference>
<dbReference type="PANTHER" id="PTHR13256">
    <property type="entry name" value="N-ACETYLTRANSFERASE 9"/>
    <property type="match status" value="1"/>
</dbReference>
<dbReference type="Pfam" id="PF13302">
    <property type="entry name" value="Acetyltransf_3"/>
    <property type="match status" value="1"/>
</dbReference>
<evidence type="ECO:0000256" key="2">
    <source>
        <dbReference type="ARBA" id="ARBA00022679"/>
    </source>
</evidence>
<dbReference type="AlphaFoldDB" id="A0AAN7TT15"/>
<sequence>MKINSNTVIIGKRVILVPYKKKHVEKYWKWMQSEEIREQTASEELTIEEEYENQESWYMDEHKITFIILDKDLLLENERDENGYSNENDIKSMIGDVNIFFNEYEDIEGTGELEVMIAEPTSRRKGLAREAISILMGYGVEKLSTKKYIVKIGESNQPSIQMFNSMNFKQIGDVNVFKEILLEFENGDNNTNLLNLKNNDYFKTLIFKNWE</sequence>
<evidence type="ECO:0000256" key="1">
    <source>
        <dbReference type="ARBA" id="ARBA00009342"/>
    </source>
</evidence>
<dbReference type="FunFam" id="3.40.630.30:FF:000248">
    <property type="entry name" value="N-acetyltransferase 9-like protein"/>
    <property type="match status" value="1"/>
</dbReference>
<organism evidence="6 7">
    <name type="scientific">Dictyostelium firmibasis</name>
    <dbReference type="NCBI Taxonomy" id="79012"/>
    <lineage>
        <taxon>Eukaryota</taxon>
        <taxon>Amoebozoa</taxon>
        <taxon>Evosea</taxon>
        <taxon>Eumycetozoa</taxon>
        <taxon>Dictyostelia</taxon>
        <taxon>Dictyosteliales</taxon>
        <taxon>Dictyosteliaceae</taxon>
        <taxon>Dictyostelium</taxon>
    </lineage>
</organism>
<proteinExistence type="inferred from homology"/>
<dbReference type="InterPro" id="IPR039135">
    <property type="entry name" value="NAT9-like"/>
</dbReference>
<accession>A0AAN7TT15</accession>